<reference evidence="2 3" key="1">
    <citation type="journal article" date="2016" name="Nat. Commun.">
        <title>Thousands of microbial genomes shed light on interconnected biogeochemical processes in an aquifer system.</title>
        <authorList>
            <person name="Anantharaman K."/>
            <person name="Brown C.T."/>
            <person name="Hug L.A."/>
            <person name="Sharon I."/>
            <person name="Castelle C.J."/>
            <person name="Probst A.J."/>
            <person name="Thomas B.C."/>
            <person name="Singh A."/>
            <person name="Wilkins M.J."/>
            <person name="Karaoz U."/>
            <person name="Brodie E.L."/>
            <person name="Williams K.H."/>
            <person name="Hubbard S.S."/>
            <person name="Banfield J.F."/>
        </authorList>
    </citation>
    <scope>NUCLEOTIDE SEQUENCE [LARGE SCALE GENOMIC DNA]</scope>
</reference>
<organism evidence="2 3">
    <name type="scientific">Candidatus Uhrbacteria bacterium RIFCSPHIGHO2_12_FULL_60_25</name>
    <dbReference type="NCBI Taxonomy" id="1802399"/>
    <lineage>
        <taxon>Bacteria</taxon>
        <taxon>Candidatus Uhriibacteriota</taxon>
    </lineage>
</organism>
<evidence type="ECO:0000313" key="2">
    <source>
        <dbReference type="EMBL" id="OGL79547.1"/>
    </source>
</evidence>
<comment type="caution">
    <text evidence="2">The sequence shown here is derived from an EMBL/GenBank/DDBJ whole genome shotgun (WGS) entry which is preliminary data.</text>
</comment>
<evidence type="ECO:0000256" key="1">
    <source>
        <dbReference type="SAM" id="Phobius"/>
    </source>
</evidence>
<proteinExistence type="predicted"/>
<dbReference type="Proteomes" id="UP000176603">
    <property type="component" value="Unassembled WGS sequence"/>
</dbReference>
<dbReference type="Pfam" id="PF18895">
    <property type="entry name" value="T4SS_pilin"/>
    <property type="match status" value="1"/>
</dbReference>
<gene>
    <name evidence="2" type="ORF">A3E39_03350</name>
</gene>
<dbReference type="AlphaFoldDB" id="A0A1F7UPC0"/>
<name>A0A1F7UPC0_9BACT</name>
<dbReference type="STRING" id="1802399.A3E39_03350"/>
<keyword evidence="1" id="KW-1133">Transmembrane helix</keyword>
<evidence type="ECO:0000313" key="3">
    <source>
        <dbReference type="Proteomes" id="UP000176603"/>
    </source>
</evidence>
<feature type="transmembrane region" description="Helical" evidence="1">
    <location>
        <begin position="120"/>
        <end position="143"/>
    </location>
</feature>
<keyword evidence="1" id="KW-0472">Membrane</keyword>
<protein>
    <submittedName>
        <fullName evidence="2">Uncharacterized protein</fullName>
    </submittedName>
</protein>
<feature type="transmembrane region" description="Helical" evidence="1">
    <location>
        <begin position="155"/>
        <end position="177"/>
    </location>
</feature>
<sequence length="192" mass="20097">MSGDEIDATNSELWDDYLEPDCAQTCVVKKGDALCQALSAAKVPKAKGKYSCSDANNCEENTVLTQVAGVFGETCTGGKVCCFSKVAAAKPGVAGKPVTLPDPLSGLNFPRLIGNVIRTFSGIAGSLALLMFVYGGIMWILSGGSPDKVKKAQKILVNAAIGLVLIFSAYTFVASIVDTILQPPVKTTEETQ</sequence>
<keyword evidence="1" id="KW-0812">Transmembrane</keyword>
<dbReference type="InterPro" id="IPR043993">
    <property type="entry name" value="T4SS_pilin"/>
</dbReference>
<dbReference type="EMBL" id="MGEH01000006">
    <property type="protein sequence ID" value="OGL79547.1"/>
    <property type="molecule type" value="Genomic_DNA"/>
</dbReference>
<accession>A0A1F7UPC0</accession>